<keyword evidence="9" id="KW-1185">Reference proteome</keyword>
<comment type="subcellular location">
    <subcellularLocation>
        <location evidence="2">Chromosome</location>
        <location evidence="2">Telomere</location>
    </subcellularLocation>
    <subcellularLocation>
        <location evidence="1">Nucleus</location>
    </subcellularLocation>
</comment>
<dbReference type="Proteomes" id="UP001457282">
    <property type="component" value="Unassembled WGS sequence"/>
</dbReference>
<evidence type="ECO:0000256" key="2">
    <source>
        <dbReference type="ARBA" id="ARBA00004574"/>
    </source>
</evidence>
<evidence type="ECO:0000256" key="3">
    <source>
        <dbReference type="ARBA" id="ARBA00022454"/>
    </source>
</evidence>
<evidence type="ECO:0000256" key="1">
    <source>
        <dbReference type="ARBA" id="ARBA00004123"/>
    </source>
</evidence>
<name>A0AAW1YEQ7_RUBAR</name>
<dbReference type="AlphaFoldDB" id="A0AAW1YEQ7"/>
<protein>
    <recommendedName>
        <fullName evidence="7">Telomere-associated protein Rif1 N-terminal domain-containing protein</fullName>
    </recommendedName>
</protein>
<dbReference type="GO" id="GO:0005634">
    <property type="term" value="C:nucleus"/>
    <property type="evidence" value="ECO:0007669"/>
    <property type="project" value="UniProtKB-SubCell"/>
</dbReference>
<comment type="caution">
    <text evidence="8">The sequence shown here is derived from an EMBL/GenBank/DDBJ whole genome shotgun (WGS) entry which is preliminary data.</text>
</comment>
<dbReference type="PANTHER" id="PTHR22928">
    <property type="entry name" value="TELOMERE-ASSOCIATED PROTEIN RIF1"/>
    <property type="match status" value="1"/>
</dbReference>
<dbReference type="PANTHER" id="PTHR22928:SF3">
    <property type="entry name" value="TELOMERE-ASSOCIATED PROTEIN RIF1"/>
    <property type="match status" value="1"/>
</dbReference>
<evidence type="ECO:0000313" key="8">
    <source>
        <dbReference type="EMBL" id="KAK9947513.1"/>
    </source>
</evidence>
<evidence type="ECO:0000259" key="7">
    <source>
        <dbReference type="Pfam" id="PF12231"/>
    </source>
</evidence>
<reference evidence="8 9" key="1">
    <citation type="journal article" date="2023" name="G3 (Bethesda)">
        <title>A chromosome-length genome assembly and annotation of blackberry (Rubus argutus, cv. 'Hillquist').</title>
        <authorList>
            <person name="Bruna T."/>
            <person name="Aryal R."/>
            <person name="Dudchenko O."/>
            <person name="Sargent D.J."/>
            <person name="Mead D."/>
            <person name="Buti M."/>
            <person name="Cavallini A."/>
            <person name="Hytonen T."/>
            <person name="Andres J."/>
            <person name="Pham M."/>
            <person name="Weisz D."/>
            <person name="Mascagni F."/>
            <person name="Usai G."/>
            <person name="Natali L."/>
            <person name="Bassil N."/>
            <person name="Fernandez G.E."/>
            <person name="Lomsadze A."/>
            <person name="Armour M."/>
            <person name="Olukolu B."/>
            <person name="Poorten T."/>
            <person name="Britton C."/>
            <person name="Davik J."/>
            <person name="Ashrafi H."/>
            <person name="Aiden E.L."/>
            <person name="Borodovsky M."/>
            <person name="Worthington M."/>
        </authorList>
    </citation>
    <scope>NUCLEOTIDE SEQUENCE [LARGE SCALE GENOMIC DNA]</scope>
    <source>
        <strain evidence="8">PI 553951</strain>
    </source>
</reference>
<gene>
    <name evidence="8" type="ORF">M0R45_003133</name>
</gene>
<dbReference type="Pfam" id="PF12231">
    <property type="entry name" value="Rif1_N"/>
    <property type="match status" value="1"/>
</dbReference>
<dbReference type="InterPro" id="IPR016024">
    <property type="entry name" value="ARM-type_fold"/>
</dbReference>
<keyword evidence="4" id="KW-0779">Telomere</keyword>
<dbReference type="GO" id="GO:0000781">
    <property type="term" value="C:chromosome, telomeric region"/>
    <property type="evidence" value="ECO:0007669"/>
    <property type="project" value="UniProtKB-SubCell"/>
</dbReference>
<evidence type="ECO:0000313" key="9">
    <source>
        <dbReference type="Proteomes" id="UP001457282"/>
    </source>
</evidence>
<evidence type="ECO:0000256" key="4">
    <source>
        <dbReference type="ARBA" id="ARBA00022895"/>
    </source>
</evidence>
<accession>A0AAW1YEQ7</accession>
<evidence type="ECO:0000256" key="5">
    <source>
        <dbReference type="ARBA" id="ARBA00023242"/>
    </source>
</evidence>
<organism evidence="8 9">
    <name type="scientific">Rubus argutus</name>
    <name type="common">Southern blackberry</name>
    <dbReference type="NCBI Taxonomy" id="59490"/>
    <lineage>
        <taxon>Eukaryota</taxon>
        <taxon>Viridiplantae</taxon>
        <taxon>Streptophyta</taxon>
        <taxon>Embryophyta</taxon>
        <taxon>Tracheophyta</taxon>
        <taxon>Spermatophyta</taxon>
        <taxon>Magnoliopsida</taxon>
        <taxon>eudicotyledons</taxon>
        <taxon>Gunneridae</taxon>
        <taxon>Pentapetalae</taxon>
        <taxon>rosids</taxon>
        <taxon>fabids</taxon>
        <taxon>Rosales</taxon>
        <taxon>Rosaceae</taxon>
        <taxon>Rosoideae</taxon>
        <taxon>Rosoideae incertae sedis</taxon>
        <taxon>Rubus</taxon>
    </lineage>
</organism>
<dbReference type="InterPro" id="IPR022031">
    <property type="entry name" value="Rif1_N"/>
</dbReference>
<keyword evidence="5" id="KW-0539">Nucleus</keyword>
<keyword evidence="6" id="KW-0131">Cell cycle</keyword>
<keyword evidence="3" id="KW-0158">Chromosome</keyword>
<feature type="domain" description="Telomere-associated protein Rif1 N-terminal" evidence="7">
    <location>
        <begin position="22"/>
        <end position="303"/>
    </location>
</feature>
<dbReference type="SUPFAM" id="SSF48371">
    <property type="entry name" value="ARM repeat"/>
    <property type="match status" value="1"/>
</dbReference>
<sequence length="1136" mass="128822">MSNFSDQLEEIKTLISSGTKANKSFAYSTLLHLQEQSSDSHGSIQTLAQSFQSLLHWIVADVHDEDEEIATQALKCLGFMIYHPSIHSTISADDVKSVLESLVKLITTTKMKSVCNLGVWCISIQQLSEALLAPHFHSLLRAVVHAIDNPIGSLSTTFEAIQAVVKLASLLSENMRDLSHIWAPPIYRRLLSFDKRERDMSERCLLKIRSTIIPPPINLSKVLVRDLKTKLLTGMHDMLTNGMKVQTIQAWGWFIHLLGSHALKNRHLINDMLKIPEKTFSDHDSQVQIATQVAWEGLIDALIHPPMLLPCETNAAKEDDGTQKMGSHKGNSGEIQKNGSLKSIRLIMTPLIGIMSSNCDLSVHLACLNTWCYLLHKLDTSLNDSLMINLVVKPIFEAVFQIDPDGKSFWARDLCINLLDDFISAKSKHLDYDPRNQVSQQLSAKTSMNVPFISGSSSWKQYPVKWLPWDLSLLDFHLKMIYSFIRQPSRRSVCHDNRVPADDASLRLFRAVLKGVELEFKKSSINYDDIMFCLNAILKFIKDICEEVSLDGSDRNGSHHISLQFMEAVSEEIEPTIVGSPLYKVALNIKNIENLQMIPDVGYEKLGVCSIGYMEMVSPMVYLSVLYFSVVVQSTLSTSKTDYILLGMQQYFKFMLASFRPPESLIIINELLYKHIGPSCLRMWIGITEGLKNYINDVKDFSSFKMDSESKSCFSMLMSYPLLVCSCTQKDIMSAMIGNPSEAPFSPQMKVELEQVVTLWKSLYGSICTSLSGSFTMGSFSEDLVSILDRCLDKYTSMLTCANKLDLNFKDLDLHLISLYADAFICILENSCSSELSSEGNTKHGCDYKISSGIKGCLTLAIRYVKLLQTKIGTDTPIGLRMISRVYSALAHFIRSLHLKQDIVSFFEMISCPLLEWLRHMEMQDESITDQFELVWTEMLNCLKRSQPPIIFDSAFLKLQASILEKTLDHSNLSISEPAINFWNSTYGEQMINLDYPQALLHVLDKLWRNGRINLHRRSLPLQRCQSRSEAITAPPRYTVNTTNNRGSKRVELVEDTIGSEHKEMPHSSLKRKRLELTEHQKEVRRAQRGRERDCGRHGMGIQTYTRLDFSQGNEDSQDGETIRNPECILQMLRNR</sequence>
<evidence type="ECO:0000256" key="6">
    <source>
        <dbReference type="ARBA" id="ARBA00023306"/>
    </source>
</evidence>
<proteinExistence type="predicted"/>
<dbReference type="InterPro" id="IPR011989">
    <property type="entry name" value="ARM-like"/>
</dbReference>
<dbReference type="Gene3D" id="1.25.10.10">
    <property type="entry name" value="Leucine-rich Repeat Variant"/>
    <property type="match status" value="1"/>
</dbReference>
<dbReference type="EMBL" id="JBEDUW010000001">
    <property type="protein sequence ID" value="KAK9947513.1"/>
    <property type="molecule type" value="Genomic_DNA"/>
</dbReference>
<dbReference type="GO" id="GO:0000723">
    <property type="term" value="P:telomere maintenance"/>
    <property type="evidence" value="ECO:0007669"/>
    <property type="project" value="TreeGrafter"/>
</dbReference>